<evidence type="ECO:0000256" key="1">
    <source>
        <dbReference type="SAM" id="MobiDB-lite"/>
    </source>
</evidence>
<sequence length="84" mass="9060">MFCAPRPRCGACSGGPEHAPHHGPPEPIRFAARIPTNADRSEHGPPDPIQIGSPQHHIAFPNPDAATAIWRAAFFTIPSLTTKY</sequence>
<reference evidence="3" key="1">
    <citation type="submission" date="2020-05" db="EMBL/GenBank/DDBJ databases">
        <title>Frigoriglobus tundricola gen. nov., sp. nov., a psychrotolerant cellulolytic planctomycete of the family Gemmataceae with two divergent copies of 16S rRNA gene.</title>
        <authorList>
            <person name="Kulichevskaya I.S."/>
            <person name="Ivanova A.A."/>
            <person name="Naumoff D.G."/>
            <person name="Beletsky A.V."/>
            <person name="Rijpstra W.I.C."/>
            <person name="Sinninghe Damste J.S."/>
            <person name="Mardanov A.V."/>
            <person name="Ravin N.V."/>
            <person name="Dedysh S.N."/>
        </authorList>
    </citation>
    <scope>NUCLEOTIDE SEQUENCE [LARGE SCALE GENOMIC DNA]</scope>
    <source>
        <strain evidence="3">PL17</strain>
    </source>
</reference>
<dbReference type="AlphaFoldDB" id="A0A6M5YM92"/>
<evidence type="ECO:0000313" key="2">
    <source>
        <dbReference type="EMBL" id="QJW94456.1"/>
    </source>
</evidence>
<keyword evidence="3" id="KW-1185">Reference proteome</keyword>
<dbReference type="Proteomes" id="UP000503447">
    <property type="component" value="Chromosome"/>
</dbReference>
<dbReference type="KEGG" id="ftj:FTUN_1976"/>
<proteinExistence type="predicted"/>
<protein>
    <submittedName>
        <fullName evidence="2">Uncharacterized protein</fullName>
    </submittedName>
</protein>
<gene>
    <name evidence="2" type="ORF">FTUN_1976</name>
</gene>
<dbReference type="EMBL" id="CP053452">
    <property type="protein sequence ID" value="QJW94456.1"/>
    <property type="molecule type" value="Genomic_DNA"/>
</dbReference>
<accession>A0A6M5YM92</accession>
<feature type="region of interest" description="Disordered" evidence="1">
    <location>
        <begin position="11"/>
        <end position="53"/>
    </location>
</feature>
<evidence type="ECO:0000313" key="3">
    <source>
        <dbReference type="Proteomes" id="UP000503447"/>
    </source>
</evidence>
<name>A0A6M5YM92_9BACT</name>
<organism evidence="2 3">
    <name type="scientific">Frigoriglobus tundricola</name>
    <dbReference type="NCBI Taxonomy" id="2774151"/>
    <lineage>
        <taxon>Bacteria</taxon>
        <taxon>Pseudomonadati</taxon>
        <taxon>Planctomycetota</taxon>
        <taxon>Planctomycetia</taxon>
        <taxon>Gemmatales</taxon>
        <taxon>Gemmataceae</taxon>
        <taxon>Frigoriglobus</taxon>
    </lineage>
</organism>